<gene>
    <name evidence="2" type="ORF">PSTG_18744</name>
</gene>
<name>A0A0L0ULM2_9BASI</name>
<dbReference type="Proteomes" id="UP000054564">
    <property type="component" value="Unassembled WGS sequence"/>
</dbReference>
<accession>A0A0L0ULM2</accession>
<dbReference type="AlphaFoldDB" id="A0A0L0ULM2"/>
<feature type="region of interest" description="Disordered" evidence="1">
    <location>
        <begin position="74"/>
        <end position="94"/>
    </location>
</feature>
<feature type="region of interest" description="Disordered" evidence="1">
    <location>
        <begin position="1"/>
        <end position="23"/>
    </location>
</feature>
<proteinExistence type="predicted"/>
<dbReference type="EMBL" id="AJIL01003883">
    <property type="protein sequence ID" value="KNE87865.1"/>
    <property type="molecule type" value="Genomic_DNA"/>
</dbReference>
<evidence type="ECO:0000313" key="3">
    <source>
        <dbReference type="Proteomes" id="UP000054564"/>
    </source>
</evidence>
<evidence type="ECO:0000256" key="1">
    <source>
        <dbReference type="SAM" id="MobiDB-lite"/>
    </source>
</evidence>
<sequence length="133" mass="15145">MGPVSSWPGRRRTPMDSPAAARRRTLACEARDEPHLPADSGPVCARLFPQLPAAVQPWEDERSVLSRILRRPPEPGDVQELLCGPRPDDLPDEPIHRRRILEQAKINRSEFVEMVETILNSKEADEREDQLHD</sequence>
<comment type="caution">
    <text evidence="2">The sequence shown here is derived from an EMBL/GenBank/DDBJ whole genome shotgun (WGS) entry which is preliminary data.</text>
</comment>
<evidence type="ECO:0000313" key="2">
    <source>
        <dbReference type="EMBL" id="KNE87865.1"/>
    </source>
</evidence>
<protein>
    <submittedName>
        <fullName evidence="2">Uncharacterized protein</fullName>
    </submittedName>
</protein>
<keyword evidence="3" id="KW-1185">Reference proteome</keyword>
<reference evidence="3" key="1">
    <citation type="submission" date="2014-03" db="EMBL/GenBank/DDBJ databases">
        <title>The Genome Sequence of Puccinia striiformis f. sp. tritici PST-78.</title>
        <authorList>
            <consortium name="The Broad Institute Genome Sequencing Platform"/>
            <person name="Cuomo C."/>
            <person name="Hulbert S."/>
            <person name="Chen X."/>
            <person name="Walker B."/>
            <person name="Young S.K."/>
            <person name="Zeng Q."/>
            <person name="Gargeya S."/>
            <person name="Fitzgerald M."/>
            <person name="Haas B."/>
            <person name="Abouelleil A."/>
            <person name="Alvarado L."/>
            <person name="Arachchi H.M."/>
            <person name="Berlin A.M."/>
            <person name="Chapman S.B."/>
            <person name="Goldberg J."/>
            <person name="Griggs A."/>
            <person name="Gujja S."/>
            <person name="Hansen M."/>
            <person name="Howarth C."/>
            <person name="Imamovic A."/>
            <person name="Larimer J."/>
            <person name="McCowan C."/>
            <person name="Montmayeur A."/>
            <person name="Murphy C."/>
            <person name="Neiman D."/>
            <person name="Pearson M."/>
            <person name="Priest M."/>
            <person name="Roberts A."/>
            <person name="Saif S."/>
            <person name="Shea T."/>
            <person name="Sisk P."/>
            <person name="Sykes S."/>
            <person name="Wortman J."/>
            <person name="Nusbaum C."/>
            <person name="Birren B."/>
        </authorList>
    </citation>
    <scope>NUCLEOTIDE SEQUENCE [LARGE SCALE GENOMIC DNA]</scope>
    <source>
        <strain evidence="3">race PST-78</strain>
    </source>
</reference>
<organism evidence="2 3">
    <name type="scientific">Puccinia striiformis f. sp. tritici PST-78</name>
    <dbReference type="NCBI Taxonomy" id="1165861"/>
    <lineage>
        <taxon>Eukaryota</taxon>
        <taxon>Fungi</taxon>
        <taxon>Dikarya</taxon>
        <taxon>Basidiomycota</taxon>
        <taxon>Pucciniomycotina</taxon>
        <taxon>Pucciniomycetes</taxon>
        <taxon>Pucciniales</taxon>
        <taxon>Pucciniaceae</taxon>
        <taxon>Puccinia</taxon>
    </lineage>
</organism>